<reference evidence="3" key="1">
    <citation type="journal article" date="2017" name="Cell">
        <title>Insights into land plant evolution garnered from the Marchantia polymorpha genome.</title>
        <authorList>
            <person name="Bowman J.L."/>
            <person name="Kohchi T."/>
            <person name="Yamato K.T."/>
            <person name="Jenkins J."/>
            <person name="Shu S."/>
            <person name="Ishizaki K."/>
            <person name="Yamaoka S."/>
            <person name="Nishihama R."/>
            <person name="Nakamura Y."/>
            <person name="Berger F."/>
            <person name="Adam C."/>
            <person name="Aki S.S."/>
            <person name="Althoff F."/>
            <person name="Araki T."/>
            <person name="Arteaga-Vazquez M.A."/>
            <person name="Balasubrmanian S."/>
            <person name="Barry K."/>
            <person name="Bauer D."/>
            <person name="Boehm C.R."/>
            <person name="Briginshaw L."/>
            <person name="Caballero-Perez J."/>
            <person name="Catarino B."/>
            <person name="Chen F."/>
            <person name="Chiyoda S."/>
            <person name="Chovatia M."/>
            <person name="Davies K.M."/>
            <person name="Delmans M."/>
            <person name="Demura T."/>
            <person name="Dierschke T."/>
            <person name="Dolan L."/>
            <person name="Dorantes-Acosta A.E."/>
            <person name="Eklund D.M."/>
            <person name="Florent S.N."/>
            <person name="Flores-Sandoval E."/>
            <person name="Fujiyama A."/>
            <person name="Fukuzawa H."/>
            <person name="Galik B."/>
            <person name="Grimanelli D."/>
            <person name="Grimwood J."/>
            <person name="Grossniklaus U."/>
            <person name="Hamada T."/>
            <person name="Haseloff J."/>
            <person name="Hetherington A.J."/>
            <person name="Higo A."/>
            <person name="Hirakawa Y."/>
            <person name="Hundley H.N."/>
            <person name="Ikeda Y."/>
            <person name="Inoue K."/>
            <person name="Inoue S.I."/>
            <person name="Ishida S."/>
            <person name="Jia Q."/>
            <person name="Kakita M."/>
            <person name="Kanazawa T."/>
            <person name="Kawai Y."/>
            <person name="Kawashima T."/>
            <person name="Kennedy M."/>
            <person name="Kinose K."/>
            <person name="Kinoshita T."/>
            <person name="Kohara Y."/>
            <person name="Koide E."/>
            <person name="Komatsu K."/>
            <person name="Kopischke S."/>
            <person name="Kubo M."/>
            <person name="Kyozuka J."/>
            <person name="Lagercrantz U."/>
            <person name="Lin S.S."/>
            <person name="Lindquist E."/>
            <person name="Lipzen A.M."/>
            <person name="Lu C.W."/>
            <person name="De Luna E."/>
            <person name="Martienssen R.A."/>
            <person name="Minamino N."/>
            <person name="Mizutani M."/>
            <person name="Mizutani M."/>
            <person name="Mochizuki N."/>
            <person name="Monte I."/>
            <person name="Mosher R."/>
            <person name="Nagasaki H."/>
            <person name="Nakagami H."/>
            <person name="Naramoto S."/>
            <person name="Nishitani K."/>
            <person name="Ohtani M."/>
            <person name="Okamoto T."/>
            <person name="Okumura M."/>
            <person name="Phillips J."/>
            <person name="Pollak B."/>
            <person name="Reinders A."/>
            <person name="Rovekamp M."/>
            <person name="Sano R."/>
            <person name="Sawa S."/>
            <person name="Schmid M.W."/>
            <person name="Shirakawa M."/>
            <person name="Solano R."/>
            <person name="Spunde A."/>
            <person name="Suetsugu N."/>
            <person name="Sugano S."/>
            <person name="Sugiyama A."/>
            <person name="Sun R."/>
            <person name="Suzuki Y."/>
            <person name="Takenaka M."/>
            <person name="Takezawa D."/>
            <person name="Tomogane H."/>
            <person name="Tsuzuki M."/>
            <person name="Ueda T."/>
            <person name="Umeda M."/>
            <person name="Ward J.M."/>
            <person name="Watanabe Y."/>
            <person name="Yazaki K."/>
            <person name="Yokoyama R."/>
            <person name="Yoshitake Y."/>
            <person name="Yotsui I."/>
            <person name="Zachgo S."/>
            <person name="Schmutz J."/>
        </authorList>
    </citation>
    <scope>NUCLEOTIDE SEQUENCE [LARGE SCALE GENOMIC DNA]</scope>
    <source>
        <strain evidence="3">Tak-1</strain>
    </source>
</reference>
<evidence type="ECO:0000313" key="3">
    <source>
        <dbReference type="Proteomes" id="UP000244005"/>
    </source>
</evidence>
<keyword evidence="3" id="KW-1185">Reference proteome</keyword>
<dbReference type="Proteomes" id="UP000244005">
    <property type="component" value="Unassembled WGS sequence"/>
</dbReference>
<dbReference type="EMBL" id="KZ772713">
    <property type="protein sequence ID" value="PTQ40256.1"/>
    <property type="molecule type" value="Genomic_DNA"/>
</dbReference>
<evidence type="ECO:0000256" key="1">
    <source>
        <dbReference type="SAM" id="MobiDB-lite"/>
    </source>
</evidence>
<organism evidence="2 3">
    <name type="scientific">Marchantia polymorpha</name>
    <name type="common">Common liverwort</name>
    <name type="synonym">Marchantia aquatica</name>
    <dbReference type="NCBI Taxonomy" id="3197"/>
    <lineage>
        <taxon>Eukaryota</taxon>
        <taxon>Viridiplantae</taxon>
        <taxon>Streptophyta</taxon>
        <taxon>Embryophyta</taxon>
        <taxon>Marchantiophyta</taxon>
        <taxon>Marchantiopsida</taxon>
        <taxon>Marchantiidae</taxon>
        <taxon>Marchantiales</taxon>
        <taxon>Marchantiaceae</taxon>
        <taxon>Marchantia</taxon>
    </lineage>
</organism>
<dbReference type="AlphaFoldDB" id="A0A2R6X2G4"/>
<proteinExistence type="predicted"/>
<accession>A0A2R6X2G4</accession>
<feature type="compositionally biased region" description="Polar residues" evidence="1">
    <location>
        <begin position="138"/>
        <end position="148"/>
    </location>
</feature>
<name>A0A2R6X2G4_MARPO</name>
<evidence type="ECO:0000313" key="2">
    <source>
        <dbReference type="EMBL" id="PTQ40256.1"/>
    </source>
</evidence>
<sequence length="211" mass="23773">MGPTIIPPATIRSRSFPGRRPCFRSCTSVRRTSLHGAVLQQGIARRSTIDYSSPPVPLEEAGGRPTYLNCMLRRWIRRLAPQIIAVREGEQRESLPVVAISLVRLPTTVLLYLPHAYSPTTFLKAERATARENRGTRPCQQRQESNNSKFKRWEGPISNRTGRERQRVVTIGSASVPEKLWLPLRLPLREKGVVEVEVAFGTRGEPLPRCA</sequence>
<feature type="region of interest" description="Disordered" evidence="1">
    <location>
        <begin position="131"/>
        <end position="156"/>
    </location>
</feature>
<protein>
    <submittedName>
        <fullName evidence="2">Uncharacterized protein</fullName>
    </submittedName>
</protein>
<dbReference type="Gramene" id="Mp4g18360.1">
    <property type="protein sequence ID" value="Mp4g18360.1.cds"/>
    <property type="gene ID" value="Mp4g18360"/>
</dbReference>
<gene>
    <name evidence="2" type="ORF">MARPO_0041s0117</name>
</gene>